<evidence type="ECO:0000313" key="3">
    <source>
        <dbReference type="Proteomes" id="UP000187822"/>
    </source>
</evidence>
<evidence type="ECO:0008006" key="5">
    <source>
        <dbReference type="Google" id="ProtNLM"/>
    </source>
</evidence>
<dbReference type="Proteomes" id="UP000187822">
    <property type="component" value="Chromosome I"/>
</dbReference>
<dbReference type="KEGG" id="cdiv:CPM_0028"/>
<protein>
    <recommendedName>
        <fullName evidence="5">DUF3834 domain-containing protein</fullName>
    </recommendedName>
</protein>
<evidence type="ECO:0000313" key="1">
    <source>
        <dbReference type="EMBL" id="SIM29541.1"/>
    </source>
</evidence>
<dbReference type="AlphaFoldDB" id="A0A1N5S0C6"/>
<dbReference type="InterPro" id="IPR024533">
    <property type="entry name" value="DUF3834"/>
</dbReference>
<reference evidence="1 4" key="1">
    <citation type="submission" date="2016-04" db="EMBL/GenBank/DDBJ databases">
        <authorList>
            <person name="Evans L.H."/>
            <person name="Alamgir A."/>
            <person name="Owens N."/>
            <person name="Weber N.D."/>
            <person name="Virtaneva K."/>
            <person name="Barbian K."/>
            <person name="Babar A."/>
            <person name="Rosenke K."/>
        </authorList>
    </citation>
    <scope>NUCLEOTIDE SEQUENCE [LARGE SCALE GENOMIC DNA]</scope>
    <source>
        <strain evidence="1">S5</strain>
        <strain evidence="4">S5(T) (JCM 30642 \VKM B-2941)</strain>
    </source>
</reference>
<gene>
    <name evidence="2" type="ORF">CPM_0028</name>
    <name evidence="1" type="ORF">CSP5_0028</name>
</gene>
<proteinExistence type="predicted"/>
<dbReference type="EMBL" id="LT671858">
    <property type="protein sequence ID" value="SIM29541.1"/>
    <property type="molecule type" value="Genomic_DNA"/>
</dbReference>
<dbReference type="Pfam" id="PF12916">
    <property type="entry name" value="DUF3834"/>
    <property type="match status" value="1"/>
</dbReference>
<dbReference type="Proteomes" id="UP000195607">
    <property type="component" value="Chromosome I"/>
</dbReference>
<dbReference type="GeneID" id="41587350"/>
<dbReference type="STRING" id="1673428.CPM_0028"/>
<name>A0A1N5S0C6_9ARCH</name>
<reference evidence="2" key="3">
    <citation type="submission" date="2016-06" db="EMBL/GenBank/DDBJ databases">
        <authorList>
            <person name="Olsen C.W."/>
            <person name="Carey S."/>
            <person name="Hinshaw L."/>
            <person name="Karasin A.I."/>
        </authorList>
    </citation>
    <scope>NUCLEOTIDE SEQUENCE [LARGE SCALE GENOMIC DNA]</scope>
    <source>
        <strain evidence="2">PM4</strain>
    </source>
</reference>
<dbReference type="OrthoDB" id="56755at2157"/>
<sequence>MSIKVLTAPGPVCFPLLAVDSKDIDVKFGKDGNADIIMDSSISLIKRKLPIHMVLLSGLSMVSPDFNGTTAILRKGGASDVLSKIIVRNESLPVDFVYGENMEEIKALLNKGKATSAVVMSMSGMKGITLEERAKKAGIYVPGSCSASFEDRSTLNDFRTIYNQGLEEFNKNPEKAAETVSKKLPNKFPLEFIIGTMKSMKPILEKPQDYSKLEGAVLNA</sequence>
<keyword evidence="3" id="KW-1185">Reference proteome</keyword>
<evidence type="ECO:0000313" key="4">
    <source>
        <dbReference type="Proteomes" id="UP000195607"/>
    </source>
</evidence>
<dbReference type="Gene3D" id="3.40.190.200">
    <property type="match status" value="1"/>
</dbReference>
<dbReference type="RefSeq" id="WP_021789592.1">
    <property type="nucleotide sequence ID" value="NZ_LT671858.1"/>
</dbReference>
<dbReference type="EMBL" id="LT719092">
    <property type="protein sequence ID" value="SJK83932.1"/>
    <property type="molecule type" value="Genomic_DNA"/>
</dbReference>
<organism evidence="1 4">
    <name type="scientific">Cuniculiplasma divulgatum</name>
    <dbReference type="NCBI Taxonomy" id="1673428"/>
    <lineage>
        <taxon>Archaea</taxon>
        <taxon>Methanobacteriati</taxon>
        <taxon>Thermoplasmatota</taxon>
        <taxon>Thermoplasmata</taxon>
        <taxon>Thermoplasmatales</taxon>
        <taxon>Cuniculiplasmataceae</taxon>
        <taxon>Cuniculiplasma</taxon>
    </lineage>
</organism>
<evidence type="ECO:0000313" key="2">
    <source>
        <dbReference type="EMBL" id="SJK83932.1"/>
    </source>
</evidence>
<accession>A0A1N5S0C6</accession>
<reference evidence="3" key="2">
    <citation type="submission" date="2016-06" db="EMBL/GenBank/DDBJ databases">
        <authorList>
            <person name="Toshchakov V.S."/>
        </authorList>
    </citation>
    <scope>NUCLEOTIDE SEQUENCE [LARGE SCALE GENOMIC DNA]</scope>
    <source>
        <strain>PM4 (JCM 30641</strain>
        <strain evidence="3">\VKM B-2940)</strain>
    </source>
</reference>